<feature type="compositionally biased region" description="Pro residues" evidence="1">
    <location>
        <begin position="323"/>
        <end position="336"/>
    </location>
</feature>
<organism evidence="2 3">
    <name type="scientific">Panthera pardus</name>
    <name type="common">Leopard</name>
    <name type="synonym">Felis pardus</name>
    <dbReference type="NCBI Taxonomy" id="9691"/>
    <lineage>
        <taxon>Eukaryota</taxon>
        <taxon>Metazoa</taxon>
        <taxon>Chordata</taxon>
        <taxon>Craniata</taxon>
        <taxon>Vertebrata</taxon>
        <taxon>Euteleostomi</taxon>
        <taxon>Mammalia</taxon>
        <taxon>Eutheria</taxon>
        <taxon>Laurasiatheria</taxon>
        <taxon>Carnivora</taxon>
        <taxon>Feliformia</taxon>
        <taxon>Felidae</taxon>
        <taxon>Pantherinae</taxon>
        <taxon>Panthera</taxon>
    </lineage>
</organism>
<feature type="compositionally biased region" description="Pro residues" evidence="1">
    <location>
        <begin position="289"/>
        <end position="308"/>
    </location>
</feature>
<feature type="compositionally biased region" description="Basic residues" evidence="1">
    <location>
        <begin position="165"/>
        <end position="184"/>
    </location>
</feature>
<evidence type="ECO:0000256" key="1">
    <source>
        <dbReference type="SAM" id="MobiDB-lite"/>
    </source>
</evidence>
<evidence type="ECO:0000313" key="3">
    <source>
        <dbReference type="RefSeq" id="XP_053751358.1"/>
    </source>
</evidence>
<evidence type="ECO:0000313" key="2">
    <source>
        <dbReference type="Proteomes" id="UP001165780"/>
    </source>
</evidence>
<sequence>MTAGFPRTDLKKKKKKKVRGWEPAREVASPAGVQGPHTRARARAGGRFSPKTPLRAGATQPSAPRGPEAPGSPAGLAAAGPERVSARGRDGLRPGSRLRVGRWCAAARGAGAGGGARARARASSGHQEPRPASAVTRRGQKPEDQAQGVRGFEPPLPPPPLRASLLRRRPPGRPRLRLRLRHQARSQASQSQPAAVCGAFRVSPSPFPPAAPSLPGARRARSLPLGSGRAGGFGLRGGGGGGGEAGERVSARGGSQCLCESPVPGVRATQSERRGARAGAEPGPASAAAPPPAPTPAPGPAAHPPAPRRPSRAPRGRLARGPAPTPDPGARPPAALPPARRRCGARRGMSQRLLGAPSRCRTAAAPGNRDDEPPVRPLRKSRVSHGESQLPG</sequence>
<dbReference type="GeneID" id="128775014"/>
<dbReference type="RefSeq" id="XP_053751358.1">
    <property type="nucleotide sequence ID" value="XM_053895383.1"/>
</dbReference>
<dbReference type="Proteomes" id="UP001165780">
    <property type="component" value="Unplaced"/>
</dbReference>
<proteinExistence type="predicted"/>
<accession>A0A9W2UYD4</accession>
<reference evidence="3" key="1">
    <citation type="submission" date="2025-08" db="UniProtKB">
        <authorList>
            <consortium name="RefSeq"/>
        </authorList>
    </citation>
    <scope>IDENTIFICATION</scope>
    <source>
        <tissue evidence="3">Whole blood</tissue>
    </source>
</reference>
<feature type="compositionally biased region" description="Basic residues" evidence="1">
    <location>
        <begin position="309"/>
        <end position="318"/>
    </location>
</feature>
<feature type="compositionally biased region" description="Low complexity" evidence="1">
    <location>
        <begin position="185"/>
        <end position="195"/>
    </location>
</feature>
<feature type="compositionally biased region" description="Low complexity" evidence="1">
    <location>
        <begin position="277"/>
        <end position="288"/>
    </location>
</feature>
<feature type="compositionally biased region" description="Gly residues" evidence="1">
    <location>
        <begin position="228"/>
        <end position="244"/>
    </location>
</feature>
<gene>
    <name evidence="3" type="primary">LOC128775014</name>
</gene>
<keyword evidence="2" id="KW-1185">Reference proteome</keyword>
<dbReference type="AlphaFoldDB" id="A0A9W2UYD4"/>
<feature type="compositionally biased region" description="Low complexity" evidence="1">
    <location>
        <begin position="66"/>
        <end position="81"/>
    </location>
</feature>
<feature type="region of interest" description="Disordered" evidence="1">
    <location>
        <begin position="1"/>
        <end position="392"/>
    </location>
</feature>
<name>A0A9W2UYD4_PANPR</name>
<protein>
    <submittedName>
        <fullName evidence="3">Sterile alpha motif domain-containing protein 1-like</fullName>
    </submittedName>
</protein>